<dbReference type="EMBL" id="JBBAGW010000006">
    <property type="protein sequence ID" value="MEI5930801.1"/>
    <property type="molecule type" value="Genomic_DNA"/>
</dbReference>
<protein>
    <recommendedName>
        <fullName evidence="3">Alcohol dehydrogenase</fullName>
    </recommendedName>
</protein>
<evidence type="ECO:0000313" key="2">
    <source>
        <dbReference type="Proteomes" id="UP001365619"/>
    </source>
</evidence>
<dbReference type="Proteomes" id="UP001365619">
    <property type="component" value="Unassembled WGS sequence"/>
</dbReference>
<evidence type="ECO:0008006" key="3">
    <source>
        <dbReference type="Google" id="ProtNLM"/>
    </source>
</evidence>
<name>A0ABU8HWE4_9BACI</name>
<accession>A0ABU8HWE4</accession>
<sequence>MGLLSIFKRDKKEKDCCNIEIIEIKDEQSEKESCCSKNTEKEDKNS</sequence>
<keyword evidence="2" id="KW-1185">Reference proteome</keyword>
<gene>
    <name evidence="1" type="ORF">WBS43_18990</name>
</gene>
<evidence type="ECO:0000313" key="1">
    <source>
        <dbReference type="EMBL" id="MEI5930801.1"/>
    </source>
</evidence>
<organism evidence="1 2">
    <name type="scientific">Bacillus luti</name>
    <dbReference type="NCBI Taxonomy" id="2026191"/>
    <lineage>
        <taxon>Bacteria</taxon>
        <taxon>Bacillati</taxon>
        <taxon>Bacillota</taxon>
        <taxon>Bacilli</taxon>
        <taxon>Bacillales</taxon>
        <taxon>Bacillaceae</taxon>
        <taxon>Bacillus</taxon>
        <taxon>Bacillus cereus group</taxon>
    </lineage>
</organism>
<dbReference type="RefSeq" id="WP_000523765.1">
    <property type="nucleotide sequence ID" value="NZ_JBBAGV010000006.1"/>
</dbReference>
<dbReference type="GeneID" id="92804086"/>
<proteinExistence type="predicted"/>
<comment type="caution">
    <text evidence="1">The sequence shown here is derived from an EMBL/GenBank/DDBJ whole genome shotgun (WGS) entry which is preliminary data.</text>
</comment>
<reference evidence="1 2" key="1">
    <citation type="submission" date="2024-03" db="EMBL/GenBank/DDBJ databases">
        <title>A Rare Waterborne Outbreak of Bacillus cereus in China: Epidemiologic Survey, Genomic Insights and Virulence Characteristics.</title>
        <authorList>
            <person name="Wang S."/>
        </authorList>
    </citation>
    <scope>NUCLEOTIDE SEQUENCE [LARGE SCALE GENOMIC DNA]</scope>
    <source>
        <strain evidence="1 2">BC008</strain>
    </source>
</reference>